<dbReference type="AlphaFoldDB" id="A0A4C2A8D4"/>
<protein>
    <submittedName>
        <fullName evidence="1">Uncharacterized protein</fullName>
    </submittedName>
</protein>
<accession>A0A4C2A8D4</accession>
<comment type="caution">
    <text evidence="1">The sequence shown here is derived from an EMBL/GenBank/DDBJ whole genome shotgun (WGS) entry which is preliminary data.</text>
</comment>
<dbReference type="EMBL" id="BGZK01002631">
    <property type="protein sequence ID" value="GBP95449.1"/>
    <property type="molecule type" value="Genomic_DNA"/>
</dbReference>
<proteinExistence type="predicted"/>
<name>A0A4C2A8D4_EUMVA</name>
<evidence type="ECO:0000313" key="2">
    <source>
        <dbReference type="Proteomes" id="UP000299102"/>
    </source>
</evidence>
<evidence type="ECO:0000313" key="1">
    <source>
        <dbReference type="EMBL" id="GBP95449.1"/>
    </source>
</evidence>
<reference evidence="1 2" key="1">
    <citation type="journal article" date="2019" name="Commun. Biol.">
        <title>The bagworm genome reveals a unique fibroin gene that provides high tensile strength.</title>
        <authorList>
            <person name="Kono N."/>
            <person name="Nakamura H."/>
            <person name="Ohtoshi R."/>
            <person name="Tomita M."/>
            <person name="Numata K."/>
            <person name="Arakawa K."/>
        </authorList>
    </citation>
    <scope>NUCLEOTIDE SEQUENCE [LARGE SCALE GENOMIC DNA]</scope>
</reference>
<sequence>MTRPRATGAVSTLAGVRRPIFARGQMDIGVRRGLRVNPLRDVRPRSRRSLINQARLGVRDAPHRVTCGLATRSRLPVRTHQHIAGLSVRVGCVMKKMQVMEVVHRNPSGRNSTVEADATFVFYKRSLAVTHPNTDPHLTLFNFGDQTRPAVFSAHGRQQTKDKRRLEQRRSAFSLRLRFSQNELNSTKFSCNDYNTQPPHKLAAELLYLGSLEWSQGIDYRQTDSLPLAAPPTDIDRTPSSHVSSDLAVNMVSITTPSSILVSALLSMLIYLTLDSDHNFAFGPKPALGINNCSSNPSPCTEYNTARRCTVRTWEEL</sequence>
<keyword evidence="2" id="KW-1185">Reference proteome</keyword>
<dbReference type="Proteomes" id="UP000299102">
    <property type="component" value="Unassembled WGS sequence"/>
</dbReference>
<organism evidence="1 2">
    <name type="scientific">Eumeta variegata</name>
    <name type="common">Bagworm moth</name>
    <name type="synonym">Eumeta japonica</name>
    <dbReference type="NCBI Taxonomy" id="151549"/>
    <lineage>
        <taxon>Eukaryota</taxon>
        <taxon>Metazoa</taxon>
        <taxon>Ecdysozoa</taxon>
        <taxon>Arthropoda</taxon>
        <taxon>Hexapoda</taxon>
        <taxon>Insecta</taxon>
        <taxon>Pterygota</taxon>
        <taxon>Neoptera</taxon>
        <taxon>Endopterygota</taxon>
        <taxon>Lepidoptera</taxon>
        <taxon>Glossata</taxon>
        <taxon>Ditrysia</taxon>
        <taxon>Tineoidea</taxon>
        <taxon>Psychidae</taxon>
        <taxon>Oiketicinae</taxon>
        <taxon>Eumeta</taxon>
    </lineage>
</organism>
<gene>
    <name evidence="1" type="ORF">EVAR_100004_1</name>
</gene>